<dbReference type="EMBL" id="WHUW01000015">
    <property type="protein sequence ID" value="KAF8438804.1"/>
    <property type="molecule type" value="Genomic_DNA"/>
</dbReference>
<feature type="compositionally biased region" description="Polar residues" evidence="1">
    <location>
        <begin position="1"/>
        <end position="11"/>
    </location>
</feature>
<feature type="region of interest" description="Disordered" evidence="1">
    <location>
        <begin position="85"/>
        <end position="146"/>
    </location>
</feature>
<proteinExistence type="predicted"/>
<sequence length="585" mass="65161">MSDHAAQSSETESSHLDDRRTQTDLPQQALDLVEQYRQDQISKAEAILAIQTQIQSHEMDHSTSERAKALTVYVAMLDEVDALGRETQGSTHRNQSSESSPFGGSHWTQDRSDDESLNIHGSHSSARSRSTTSTEADEERVSKRKRLPVNESKFPWHLSSSFRRLQLQPDQQRILDLLEDWASDPTYIIQKILLSPGCPDFPPDQWLNIVKGQAVDLSKVLGAHYSTEVETKQSHDLRELFQVSVRLPKQSKAIKSHGDWVIAFGKTIQATAYALPPRHRDPSTMIESLSSTKQSDSMRPIKNTYTSMILPPTTISEPSFCPHMVWVPTPKKELQAVQEGVDGSFQIQGAKIPATIGIEEPVTAPQLNVNMNMSVIGEHAGDHIRDQIAQSLKLNNHLSEHPKFKCQFIWGSQPALISRTVRWTEHAAPLPSPPSTEFENVAALATIGARPDLFQVSTPIDICRFESLLADHPNQPFVKSNGRSFGTTLSIPLSESEATFLREQVQTEVDKGRYSPVFGPDLLPEMYSMPIHAVPKPGMGNFALEDIAGVTLDNAQDLGNALRFIHQHDPDADLILWKADVSEAY</sequence>
<organism evidence="2 3">
    <name type="scientific">Boletus edulis BED1</name>
    <dbReference type="NCBI Taxonomy" id="1328754"/>
    <lineage>
        <taxon>Eukaryota</taxon>
        <taxon>Fungi</taxon>
        <taxon>Dikarya</taxon>
        <taxon>Basidiomycota</taxon>
        <taxon>Agaricomycotina</taxon>
        <taxon>Agaricomycetes</taxon>
        <taxon>Agaricomycetidae</taxon>
        <taxon>Boletales</taxon>
        <taxon>Boletineae</taxon>
        <taxon>Boletaceae</taxon>
        <taxon>Boletoideae</taxon>
        <taxon>Boletus</taxon>
    </lineage>
</organism>
<evidence type="ECO:0000313" key="3">
    <source>
        <dbReference type="Proteomes" id="UP001194468"/>
    </source>
</evidence>
<dbReference type="Proteomes" id="UP001194468">
    <property type="component" value="Unassembled WGS sequence"/>
</dbReference>
<dbReference type="AlphaFoldDB" id="A0AAD4GE23"/>
<comment type="caution">
    <text evidence="2">The sequence shown here is derived from an EMBL/GenBank/DDBJ whole genome shotgun (WGS) entry which is preliminary data.</text>
</comment>
<keyword evidence="3" id="KW-1185">Reference proteome</keyword>
<evidence type="ECO:0000256" key="1">
    <source>
        <dbReference type="SAM" id="MobiDB-lite"/>
    </source>
</evidence>
<feature type="compositionally biased region" description="Polar residues" evidence="1">
    <location>
        <begin position="285"/>
        <end position="298"/>
    </location>
</feature>
<reference evidence="2" key="2">
    <citation type="journal article" date="2020" name="Nat. Commun.">
        <title>Large-scale genome sequencing of mycorrhizal fungi provides insights into the early evolution of symbiotic traits.</title>
        <authorList>
            <person name="Miyauchi S."/>
            <person name="Kiss E."/>
            <person name="Kuo A."/>
            <person name="Drula E."/>
            <person name="Kohler A."/>
            <person name="Sanchez-Garcia M."/>
            <person name="Morin E."/>
            <person name="Andreopoulos B."/>
            <person name="Barry K.W."/>
            <person name="Bonito G."/>
            <person name="Buee M."/>
            <person name="Carver A."/>
            <person name="Chen C."/>
            <person name="Cichocki N."/>
            <person name="Clum A."/>
            <person name="Culley D."/>
            <person name="Crous P.W."/>
            <person name="Fauchery L."/>
            <person name="Girlanda M."/>
            <person name="Hayes R.D."/>
            <person name="Keri Z."/>
            <person name="LaButti K."/>
            <person name="Lipzen A."/>
            <person name="Lombard V."/>
            <person name="Magnuson J."/>
            <person name="Maillard F."/>
            <person name="Murat C."/>
            <person name="Nolan M."/>
            <person name="Ohm R.A."/>
            <person name="Pangilinan J."/>
            <person name="Pereira M.F."/>
            <person name="Perotto S."/>
            <person name="Peter M."/>
            <person name="Pfister S."/>
            <person name="Riley R."/>
            <person name="Sitrit Y."/>
            <person name="Stielow J.B."/>
            <person name="Szollosi G."/>
            <person name="Zifcakova L."/>
            <person name="Stursova M."/>
            <person name="Spatafora J.W."/>
            <person name="Tedersoo L."/>
            <person name="Vaario L.M."/>
            <person name="Yamada A."/>
            <person name="Yan M."/>
            <person name="Wang P."/>
            <person name="Xu J."/>
            <person name="Bruns T."/>
            <person name="Baldrian P."/>
            <person name="Vilgalys R."/>
            <person name="Dunand C."/>
            <person name="Henrissat B."/>
            <person name="Grigoriev I.V."/>
            <person name="Hibbett D."/>
            <person name="Nagy L.G."/>
            <person name="Martin F.M."/>
        </authorList>
    </citation>
    <scope>NUCLEOTIDE SEQUENCE</scope>
    <source>
        <strain evidence="2">BED1</strain>
    </source>
</reference>
<feature type="region of interest" description="Disordered" evidence="1">
    <location>
        <begin position="279"/>
        <end position="298"/>
    </location>
</feature>
<evidence type="ECO:0000313" key="2">
    <source>
        <dbReference type="EMBL" id="KAF8438804.1"/>
    </source>
</evidence>
<gene>
    <name evidence="2" type="ORF">L210DRAFT_3646353</name>
</gene>
<feature type="compositionally biased region" description="Polar residues" evidence="1">
    <location>
        <begin position="87"/>
        <end position="102"/>
    </location>
</feature>
<protein>
    <submittedName>
        <fullName evidence="2">Uncharacterized protein</fullName>
    </submittedName>
</protein>
<name>A0AAD4GE23_BOLED</name>
<feature type="compositionally biased region" description="Low complexity" evidence="1">
    <location>
        <begin position="122"/>
        <end position="134"/>
    </location>
</feature>
<accession>A0AAD4GE23</accession>
<feature type="compositionally biased region" description="Basic and acidic residues" evidence="1">
    <location>
        <begin position="12"/>
        <end position="22"/>
    </location>
</feature>
<reference evidence="2" key="1">
    <citation type="submission" date="2019-10" db="EMBL/GenBank/DDBJ databases">
        <authorList>
            <consortium name="DOE Joint Genome Institute"/>
            <person name="Kuo A."/>
            <person name="Miyauchi S."/>
            <person name="Kiss E."/>
            <person name="Drula E."/>
            <person name="Kohler A."/>
            <person name="Sanchez-Garcia M."/>
            <person name="Andreopoulos B."/>
            <person name="Barry K.W."/>
            <person name="Bonito G."/>
            <person name="Buee M."/>
            <person name="Carver A."/>
            <person name="Chen C."/>
            <person name="Cichocki N."/>
            <person name="Clum A."/>
            <person name="Culley D."/>
            <person name="Crous P.W."/>
            <person name="Fauchery L."/>
            <person name="Girlanda M."/>
            <person name="Hayes R."/>
            <person name="Keri Z."/>
            <person name="LaButti K."/>
            <person name="Lipzen A."/>
            <person name="Lombard V."/>
            <person name="Magnuson J."/>
            <person name="Maillard F."/>
            <person name="Morin E."/>
            <person name="Murat C."/>
            <person name="Nolan M."/>
            <person name="Ohm R."/>
            <person name="Pangilinan J."/>
            <person name="Pereira M."/>
            <person name="Perotto S."/>
            <person name="Peter M."/>
            <person name="Riley R."/>
            <person name="Sitrit Y."/>
            <person name="Stielow B."/>
            <person name="Szollosi G."/>
            <person name="Zifcakova L."/>
            <person name="Stursova M."/>
            <person name="Spatafora J.W."/>
            <person name="Tedersoo L."/>
            <person name="Vaario L.-M."/>
            <person name="Yamada A."/>
            <person name="Yan M."/>
            <person name="Wang P."/>
            <person name="Xu J."/>
            <person name="Bruns T."/>
            <person name="Baldrian P."/>
            <person name="Vilgalys R."/>
            <person name="Henrissat B."/>
            <person name="Grigoriev I.V."/>
            <person name="Hibbett D."/>
            <person name="Nagy L.G."/>
            <person name="Martin F.M."/>
        </authorList>
    </citation>
    <scope>NUCLEOTIDE SEQUENCE</scope>
    <source>
        <strain evidence="2">BED1</strain>
    </source>
</reference>
<feature type="region of interest" description="Disordered" evidence="1">
    <location>
        <begin position="1"/>
        <end position="28"/>
    </location>
</feature>